<evidence type="ECO:0000256" key="2">
    <source>
        <dbReference type="ARBA" id="ARBA00006127"/>
    </source>
</evidence>
<evidence type="ECO:0000256" key="11">
    <source>
        <dbReference type="ARBA" id="ARBA00023157"/>
    </source>
</evidence>
<keyword evidence="3" id="KW-0964">Secreted</keyword>
<evidence type="ECO:0000313" key="17">
    <source>
        <dbReference type="Ensembl" id="ENSSPAP00000002138.1"/>
    </source>
</evidence>
<keyword evidence="8" id="KW-0677">Repeat</keyword>
<dbReference type="GO" id="GO:0005509">
    <property type="term" value="F:calcium ion binding"/>
    <property type="evidence" value="ECO:0007669"/>
    <property type="project" value="InterPro"/>
</dbReference>
<dbReference type="InterPro" id="IPR035976">
    <property type="entry name" value="Sushi/SCR/CCP_sf"/>
</dbReference>
<keyword evidence="10" id="KW-0130">Cell adhesion</keyword>
<keyword evidence="7" id="KW-0732">Signal</keyword>
<comment type="caution">
    <text evidence="13">Lacks conserved residue(s) required for the propagation of feature annotation.</text>
</comment>
<dbReference type="Gene3D" id="2.10.70.10">
    <property type="entry name" value="Complement Module, domain 1"/>
    <property type="match status" value="1"/>
</dbReference>
<dbReference type="PROSITE" id="PS50923">
    <property type="entry name" value="SUSHI"/>
    <property type="match status" value="1"/>
</dbReference>
<dbReference type="CDD" id="cd00033">
    <property type="entry name" value="CCP"/>
    <property type="match status" value="1"/>
</dbReference>
<evidence type="ECO:0000256" key="1">
    <source>
        <dbReference type="ARBA" id="ARBA00004498"/>
    </source>
</evidence>
<comment type="subcellular location">
    <subcellularLocation>
        <location evidence="1">Secreted</location>
        <location evidence="1">Extracellular space</location>
        <location evidence="1">Extracellular matrix</location>
    </subcellularLocation>
</comment>
<feature type="domain" description="Sushi" evidence="16">
    <location>
        <begin position="69"/>
        <end position="126"/>
    </location>
</feature>
<comment type="similarity">
    <text evidence="2">Belongs to the fibulin family.</text>
</comment>
<dbReference type="Pfam" id="PF12662">
    <property type="entry name" value="cEGF"/>
    <property type="match status" value="1"/>
</dbReference>
<dbReference type="InterPro" id="IPR000742">
    <property type="entry name" value="EGF"/>
</dbReference>
<evidence type="ECO:0000256" key="14">
    <source>
        <dbReference type="PROSITE-ProRule" id="PRU00302"/>
    </source>
</evidence>
<evidence type="ECO:0000256" key="3">
    <source>
        <dbReference type="ARBA" id="ARBA00022525"/>
    </source>
</evidence>
<dbReference type="AlphaFoldDB" id="A0A3B4YZT7"/>
<dbReference type="PROSITE" id="PS01186">
    <property type="entry name" value="EGF_2"/>
    <property type="match status" value="2"/>
</dbReference>
<dbReference type="SUPFAM" id="SSF57196">
    <property type="entry name" value="EGF/Laminin"/>
    <property type="match status" value="3"/>
</dbReference>
<dbReference type="Gene3D" id="2.10.25.10">
    <property type="entry name" value="Laminin"/>
    <property type="match status" value="4"/>
</dbReference>
<dbReference type="PROSITE" id="PS00022">
    <property type="entry name" value="EGF_1"/>
    <property type="match status" value="1"/>
</dbReference>
<name>A0A3B4YZT7_9TELE</name>
<dbReference type="PROSITE" id="PS01187">
    <property type="entry name" value="EGF_CA"/>
    <property type="match status" value="3"/>
</dbReference>
<keyword evidence="5 13" id="KW-0245">EGF-like domain</keyword>
<evidence type="ECO:0000256" key="12">
    <source>
        <dbReference type="ARBA" id="ARBA00023180"/>
    </source>
</evidence>
<dbReference type="PANTHER" id="PTHR24050:SF27">
    <property type="entry name" value="FIBRILLIN-1"/>
    <property type="match status" value="1"/>
</dbReference>
<reference evidence="17" key="1">
    <citation type="submission" date="2023-09" db="UniProtKB">
        <authorList>
            <consortium name="Ensembl"/>
        </authorList>
    </citation>
    <scope>IDENTIFICATION</scope>
</reference>
<feature type="disulfide bond" evidence="14">
    <location>
        <begin position="97"/>
        <end position="124"/>
    </location>
</feature>
<keyword evidence="6 14" id="KW-0768">Sushi</keyword>
<dbReference type="PANTHER" id="PTHR24050">
    <property type="entry name" value="PA14 DOMAIN-CONTAINING PROTEIN"/>
    <property type="match status" value="1"/>
</dbReference>
<dbReference type="SUPFAM" id="SSF57535">
    <property type="entry name" value="Complement control module/SCR domain"/>
    <property type="match status" value="1"/>
</dbReference>
<dbReference type="InterPro" id="IPR052235">
    <property type="entry name" value="Nephronectin_domain"/>
</dbReference>
<dbReference type="FunFam" id="2.10.70.10:FF:000064">
    <property type="entry name" value="Fibulin 7"/>
    <property type="match status" value="1"/>
</dbReference>
<dbReference type="FunFam" id="2.10.25.10:FF:000008">
    <property type="entry name" value="Signal peptide, CUB domain, EGF-like 2"/>
    <property type="match status" value="1"/>
</dbReference>
<dbReference type="PROSITE" id="PS00010">
    <property type="entry name" value="ASX_HYDROXYL"/>
    <property type="match status" value="1"/>
</dbReference>
<dbReference type="STRING" id="144197.ENSSPAP00000002138"/>
<keyword evidence="12" id="KW-0325">Glycoprotein</keyword>
<protein>
    <submittedName>
        <fullName evidence="17">Fibulin-7-like</fullName>
    </submittedName>
</protein>
<evidence type="ECO:0000256" key="9">
    <source>
        <dbReference type="ARBA" id="ARBA00022837"/>
    </source>
</evidence>
<evidence type="ECO:0000256" key="8">
    <source>
        <dbReference type="ARBA" id="ARBA00022737"/>
    </source>
</evidence>
<dbReference type="PROSITE" id="PS50026">
    <property type="entry name" value="EGF_3"/>
    <property type="match status" value="1"/>
</dbReference>
<dbReference type="Ensembl" id="ENSSPAT00000002172.1">
    <property type="protein sequence ID" value="ENSSPAP00000002138.1"/>
    <property type="gene ID" value="ENSSPAG00000001631.1"/>
</dbReference>
<dbReference type="CDD" id="cd00054">
    <property type="entry name" value="EGF_CA"/>
    <property type="match status" value="3"/>
</dbReference>
<dbReference type="GO" id="GO:0007155">
    <property type="term" value="P:cell adhesion"/>
    <property type="evidence" value="ECO:0007669"/>
    <property type="project" value="UniProtKB-KW"/>
</dbReference>
<keyword evidence="9" id="KW-0106">Calcium</keyword>
<feature type="domain" description="EGF-like" evidence="15">
    <location>
        <begin position="126"/>
        <end position="162"/>
    </location>
</feature>
<dbReference type="SMART" id="SM00181">
    <property type="entry name" value="EGF"/>
    <property type="match status" value="2"/>
</dbReference>
<dbReference type="InterPro" id="IPR018097">
    <property type="entry name" value="EGF_Ca-bd_CS"/>
</dbReference>
<evidence type="ECO:0000259" key="16">
    <source>
        <dbReference type="PROSITE" id="PS50923"/>
    </source>
</evidence>
<evidence type="ECO:0000256" key="6">
    <source>
        <dbReference type="ARBA" id="ARBA00022659"/>
    </source>
</evidence>
<evidence type="ECO:0000256" key="13">
    <source>
        <dbReference type="PROSITE-ProRule" id="PRU00076"/>
    </source>
</evidence>
<dbReference type="InterPro" id="IPR001881">
    <property type="entry name" value="EGF-like_Ca-bd_dom"/>
</dbReference>
<dbReference type="InterPro" id="IPR000152">
    <property type="entry name" value="EGF-type_Asp/Asn_hydroxyl_site"/>
</dbReference>
<evidence type="ECO:0000256" key="7">
    <source>
        <dbReference type="ARBA" id="ARBA00022729"/>
    </source>
</evidence>
<keyword evidence="11 13" id="KW-1015">Disulfide bond</keyword>
<dbReference type="PRINTS" id="PR00010">
    <property type="entry name" value="EGFBLOOD"/>
</dbReference>
<evidence type="ECO:0000256" key="5">
    <source>
        <dbReference type="ARBA" id="ARBA00022536"/>
    </source>
</evidence>
<evidence type="ECO:0000259" key="15">
    <source>
        <dbReference type="PROSITE" id="PS50026"/>
    </source>
</evidence>
<feature type="disulfide bond" evidence="13">
    <location>
        <begin position="152"/>
        <end position="161"/>
    </location>
</feature>
<keyword evidence="4" id="KW-0272">Extracellular matrix</keyword>
<dbReference type="SMART" id="SM00032">
    <property type="entry name" value="CCP"/>
    <property type="match status" value="1"/>
</dbReference>
<dbReference type="InterPro" id="IPR026823">
    <property type="entry name" value="cEGF"/>
</dbReference>
<proteinExistence type="inferred from homology"/>
<dbReference type="GeneTree" id="ENSGT00940000165218"/>
<dbReference type="Pfam" id="PF00084">
    <property type="entry name" value="Sushi"/>
    <property type="match status" value="1"/>
</dbReference>
<dbReference type="Pfam" id="PF00008">
    <property type="entry name" value="EGF"/>
    <property type="match status" value="1"/>
</dbReference>
<sequence length="368" mass="39376">MRSILNLFNPSVLFQDCPSRQEIQGSLKQVQKLLSAHEASYLQSLRNLKKKINLLQSAAGKQTTKAINSTCPKLDAPLNGRKLGKSHGVGHEVHFLCDPGYELVGAESRVCQESLTWSGQQPACRDINECASSPCTNGGTCVDELNQFSCICAKGWAGVTCQTTAAASTLPAATAGPFVRPSRCTTVQGTTHCTCEPGYTISGRDSNICTDIDECELFHNGQAGRLCLHACVNTAGGYRCSCPAGYNVTRDGRSCKDIDECATRQNNCTKDQMCINTYGAFQCAALVSLPQGSTIGVESVLKVHLNSFGYSGPVIPPVPSSVWCPAATNIYKPGSEKATQSKESCLSPYNLMFCLFSSPHCPPFSSLS</sequence>
<evidence type="ECO:0000256" key="4">
    <source>
        <dbReference type="ARBA" id="ARBA00022530"/>
    </source>
</evidence>
<organism evidence="17">
    <name type="scientific">Stegastes partitus</name>
    <name type="common">bicolor damselfish</name>
    <dbReference type="NCBI Taxonomy" id="144197"/>
    <lineage>
        <taxon>Eukaryota</taxon>
        <taxon>Metazoa</taxon>
        <taxon>Chordata</taxon>
        <taxon>Craniata</taxon>
        <taxon>Vertebrata</taxon>
        <taxon>Euteleostomi</taxon>
        <taxon>Actinopterygii</taxon>
        <taxon>Neopterygii</taxon>
        <taxon>Teleostei</taxon>
        <taxon>Neoteleostei</taxon>
        <taxon>Acanthomorphata</taxon>
        <taxon>Ovalentaria</taxon>
        <taxon>Pomacentridae</taxon>
        <taxon>Stegastes</taxon>
    </lineage>
</organism>
<dbReference type="SMART" id="SM00179">
    <property type="entry name" value="EGF_CA"/>
    <property type="match status" value="3"/>
</dbReference>
<accession>A0A3B4YZT7</accession>
<evidence type="ECO:0000256" key="10">
    <source>
        <dbReference type="ARBA" id="ARBA00022889"/>
    </source>
</evidence>
<dbReference type="InterPro" id="IPR000436">
    <property type="entry name" value="Sushi_SCR_CCP_dom"/>
</dbReference>
<dbReference type="FunFam" id="2.10.25.10:FF:000143">
    <property type="entry name" value="Protein crumbs 1"/>
    <property type="match status" value="1"/>
</dbReference>